<reference evidence="1" key="1">
    <citation type="submission" date="2014-12" db="EMBL/GenBank/DDBJ databases">
        <title>Genome Sequence of Valsa Canker Pathogens Uncovers a Specific Adaption of Colonization on Woody Bark.</title>
        <authorList>
            <person name="Yin Z."/>
            <person name="Liu H."/>
            <person name="Gao X."/>
            <person name="Li Z."/>
            <person name="Song N."/>
            <person name="Ke X."/>
            <person name="Dai Q."/>
            <person name="Wu Y."/>
            <person name="Sun Y."/>
            <person name="Xu J.-R."/>
            <person name="Kang Z.K."/>
            <person name="Wang L."/>
            <person name="Huang L."/>
        </authorList>
    </citation>
    <scope>NUCLEOTIDE SEQUENCE [LARGE SCALE GENOMIC DNA]</scope>
    <source>
        <strain evidence="1">03-8</strain>
    </source>
</reference>
<dbReference type="OrthoDB" id="5304511at2759"/>
<dbReference type="EMBL" id="CM003103">
    <property type="protein sequence ID" value="KUI70639.1"/>
    <property type="molecule type" value="Genomic_DNA"/>
</dbReference>
<proteinExistence type="predicted"/>
<evidence type="ECO:0000313" key="2">
    <source>
        <dbReference type="Proteomes" id="UP000078559"/>
    </source>
</evidence>
<sequence length="507" mass="58215">MAGFDMLPFEVMVMILKNLSSPDDLASTIHASPGALAALRGDRRMIMTTIICKDLSPEVLKEAVSILDCPMFETGDDYCSIWGEAPQLASRKSRDWRQRVTDFESPYYFGAPSSFVFPRDMPIPRIIKIYRLRATINSLIADFVAYVNAMSVPDGPGPALYAPERTNLAPLTGCEISRIQLAFCRYELICRLTGLSYLQQPSNPQNPLTYCHWGEFFACFGSRHMEELGLVHNYVYSKYNIVFKEIDDDVTALLGDGHGPGYHIYRDYPTPARGRTDTVKSPVHVYITNLSKLGLGVLRWVLSRDRTERRRWICETFEALLPPAGQPSDLEMLQGRMPNRFPDIHAEFMEELDRTAYQLHKLDEEFGLIEETWDERDDVGWDILVREIRYPHEDRLEPGRPNSDDLCKLGWAFWDLQRLKQLGIITDQSTESNIVFNLDLRVQKTYQEQRDKDPDMPKLEQKVLTSIWEKAFKPQSHTTPSHVEGPEEDCQELSSILQHALDVQVEK</sequence>
<evidence type="ECO:0008006" key="3">
    <source>
        <dbReference type="Google" id="ProtNLM"/>
    </source>
</evidence>
<dbReference type="AlphaFoldDB" id="A0A194W2E9"/>
<dbReference type="Proteomes" id="UP000078559">
    <property type="component" value="Chromosome 6"/>
</dbReference>
<protein>
    <recommendedName>
        <fullName evidence="3">F-box domain-containing protein</fullName>
    </recommendedName>
</protein>
<keyword evidence="2" id="KW-1185">Reference proteome</keyword>
<name>A0A194W2E9_CYTMA</name>
<gene>
    <name evidence="1" type="ORF">VM1G_06500</name>
</gene>
<accession>A0A194W2E9</accession>
<organism evidence="1 2">
    <name type="scientific">Cytospora mali</name>
    <name type="common">Apple Valsa canker fungus</name>
    <name type="synonym">Valsa mali</name>
    <dbReference type="NCBI Taxonomy" id="578113"/>
    <lineage>
        <taxon>Eukaryota</taxon>
        <taxon>Fungi</taxon>
        <taxon>Dikarya</taxon>
        <taxon>Ascomycota</taxon>
        <taxon>Pezizomycotina</taxon>
        <taxon>Sordariomycetes</taxon>
        <taxon>Sordariomycetidae</taxon>
        <taxon>Diaporthales</taxon>
        <taxon>Cytosporaceae</taxon>
        <taxon>Cytospora</taxon>
    </lineage>
</organism>
<evidence type="ECO:0000313" key="1">
    <source>
        <dbReference type="EMBL" id="KUI70639.1"/>
    </source>
</evidence>